<reference evidence="4 5" key="1">
    <citation type="journal article" date="2017" name="BMC Genomics">
        <title>Whole-genome assembly of Babesia ovata and comparative genomics between closely related pathogens.</title>
        <authorList>
            <person name="Yamagishi J."/>
            <person name="Asada M."/>
            <person name="Hakimi H."/>
            <person name="Tanaka T.Q."/>
            <person name="Sugimoto C."/>
            <person name="Kawazu S."/>
        </authorList>
    </citation>
    <scope>NUCLEOTIDE SEQUENCE [LARGE SCALE GENOMIC DNA]</scope>
    <source>
        <strain evidence="4 5">Miyake</strain>
    </source>
</reference>
<accession>A0A2H6KC42</accession>
<dbReference type="SUPFAM" id="SSF53474">
    <property type="entry name" value="alpha/beta-Hydrolases"/>
    <property type="match status" value="1"/>
</dbReference>
<dbReference type="RefSeq" id="XP_028866806.1">
    <property type="nucleotide sequence ID" value="XM_029010973.1"/>
</dbReference>
<gene>
    <name evidence="4" type="ORF">BOVATA_020560</name>
</gene>
<dbReference type="PANTHER" id="PTHR15913:SF0">
    <property type="entry name" value="MASPARDIN"/>
    <property type="match status" value="1"/>
</dbReference>
<evidence type="ECO:0000313" key="4">
    <source>
        <dbReference type="EMBL" id="GBE60563.1"/>
    </source>
</evidence>
<keyword evidence="2" id="KW-0963">Cytoplasm</keyword>
<organism evidence="4 5">
    <name type="scientific">Babesia ovata</name>
    <dbReference type="NCBI Taxonomy" id="189622"/>
    <lineage>
        <taxon>Eukaryota</taxon>
        <taxon>Sar</taxon>
        <taxon>Alveolata</taxon>
        <taxon>Apicomplexa</taxon>
        <taxon>Aconoidasida</taxon>
        <taxon>Piroplasmida</taxon>
        <taxon>Babesiidae</taxon>
        <taxon>Babesia</taxon>
    </lineage>
</organism>
<feature type="region of interest" description="Disordered" evidence="3">
    <location>
        <begin position="344"/>
        <end position="374"/>
    </location>
</feature>
<dbReference type="Gene3D" id="3.40.50.1820">
    <property type="entry name" value="alpha/beta hydrolase"/>
    <property type="match status" value="1"/>
</dbReference>
<evidence type="ECO:0000256" key="2">
    <source>
        <dbReference type="ARBA" id="ARBA00022490"/>
    </source>
</evidence>
<sequence>MDKGDVCSPVVECLSSLKSIQSDYARFKLENPVKRVFDPISELYWTYYEGAPVKKPKKADVSFEELPCVVFLHGICGTAGCYFYVIEKLSEAGVRCISAQYPEYYSPDEWIAGLLHFFEYLKLSKPLVFASDLGGYLLQLFVEKYPESICSMALCNSYRRTDCFSSSPYFRGIYGKLYTMLPHMVLRNIFVESYICPQTNRHPGEKLPMGEQLAREFMASELNQLTACDLGSRISLQMSTDYVDDFCSRRMPPNKILLIETNNNNIPDELTEDILEAYQDAKIAHMKDGGDFPYLTKPEEIVTYLMVHLTNMRTLQSSNNITEAPDQSGGCSSLRDIYKFNVPRRGSESSHCSVIPAQPSWECDDDTSPSLSDS</sequence>
<proteinExistence type="predicted"/>
<comment type="caution">
    <text evidence="4">The sequence shown here is derived from an EMBL/GenBank/DDBJ whole genome shotgun (WGS) entry which is preliminary data.</text>
</comment>
<dbReference type="AlphaFoldDB" id="A0A2H6KC42"/>
<dbReference type="GO" id="GO:0005737">
    <property type="term" value="C:cytoplasm"/>
    <property type="evidence" value="ECO:0007669"/>
    <property type="project" value="UniProtKB-SubCell"/>
</dbReference>
<dbReference type="InterPro" id="IPR029058">
    <property type="entry name" value="AB_hydrolase_fold"/>
</dbReference>
<dbReference type="Proteomes" id="UP000236319">
    <property type="component" value="Unassembled WGS sequence"/>
</dbReference>
<dbReference type="OrthoDB" id="10264550at2759"/>
<evidence type="ECO:0000313" key="5">
    <source>
        <dbReference type="Proteomes" id="UP000236319"/>
    </source>
</evidence>
<dbReference type="VEuPathDB" id="PiroplasmaDB:BOVATA_020560"/>
<evidence type="ECO:0000256" key="1">
    <source>
        <dbReference type="ARBA" id="ARBA00004496"/>
    </source>
</evidence>
<keyword evidence="5" id="KW-1185">Reference proteome</keyword>
<comment type="subcellular location">
    <subcellularLocation>
        <location evidence="1">Cytoplasm</location>
    </subcellularLocation>
</comment>
<protein>
    <submittedName>
        <fullName evidence="4">Acid cluster 33, putative</fullName>
    </submittedName>
</protein>
<dbReference type="PANTHER" id="PTHR15913">
    <property type="entry name" value="ACID CLUSTER PROTEIN 33"/>
    <property type="match status" value="1"/>
</dbReference>
<evidence type="ECO:0000256" key="3">
    <source>
        <dbReference type="SAM" id="MobiDB-lite"/>
    </source>
</evidence>
<dbReference type="GeneID" id="39874333"/>
<name>A0A2H6KC42_9APIC</name>
<dbReference type="InterPro" id="IPR026151">
    <property type="entry name" value="Maspardin"/>
</dbReference>
<dbReference type="EMBL" id="BDSA01000002">
    <property type="protein sequence ID" value="GBE60563.1"/>
    <property type="molecule type" value="Genomic_DNA"/>
</dbReference>